<gene>
    <name evidence="1" type="ORF">H0N91_20280</name>
</gene>
<sequence length="241" mass="26917">MDLTREFIEKIEEMTEPCIDEVDGHTYSDKKLNLVAEPVAAPIEATTLTSLIDYLQDNRDALDPREIIIQVRAHDSVWIRSNLNKDMERSLYVSALASTPSLNLNDFMNREAFNIMLQANFVNDHDCTKVLGAIGKMRLDNSVKLEDDGVTQKVSSSAGVVLVKEETIPNPVLLAPYRTFAEVEQPASSFVLRVNNHGEVGLFEADGGAWKSKAMQSIKDYLDSHLNGEKTGEEKRYSIIA</sequence>
<reference evidence="1 2" key="1">
    <citation type="submission" date="2020-07" db="EMBL/GenBank/DDBJ databases">
        <title>Organ Donor 1.</title>
        <authorList>
            <person name="Marsh A.J."/>
            <person name="Azcarate-Peril M.A."/>
        </authorList>
    </citation>
    <scope>NUCLEOTIDE SEQUENCE [LARGE SCALE GENOMIC DNA]</scope>
    <source>
        <strain evidence="1 2">AMC0717</strain>
    </source>
</reference>
<proteinExistence type="predicted"/>
<evidence type="ECO:0000313" key="2">
    <source>
        <dbReference type="Proteomes" id="UP000586254"/>
    </source>
</evidence>
<dbReference type="EMBL" id="JACCKS010000049">
    <property type="protein sequence ID" value="NZA40397.1"/>
    <property type="molecule type" value="Genomic_DNA"/>
</dbReference>
<evidence type="ECO:0008006" key="3">
    <source>
        <dbReference type="Google" id="ProtNLM"/>
    </source>
</evidence>
<comment type="caution">
    <text evidence="1">The sequence shown here is derived from an EMBL/GenBank/DDBJ whole genome shotgun (WGS) entry which is preliminary data.</text>
</comment>
<name>A0A853JUU3_9FIRM</name>
<dbReference type="RefSeq" id="WP_180494378.1">
    <property type="nucleotide sequence ID" value="NZ_JACCKS010000049.1"/>
</dbReference>
<protein>
    <recommendedName>
        <fullName evidence="3">Phage protein</fullName>
    </recommendedName>
</protein>
<organism evidence="1 2">
    <name type="scientific">Eubacterium callanderi</name>
    <dbReference type="NCBI Taxonomy" id="53442"/>
    <lineage>
        <taxon>Bacteria</taxon>
        <taxon>Bacillati</taxon>
        <taxon>Bacillota</taxon>
        <taxon>Clostridia</taxon>
        <taxon>Eubacteriales</taxon>
        <taxon>Eubacteriaceae</taxon>
        <taxon>Eubacterium</taxon>
    </lineage>
</organism>
<dbReference type="AlphaFoldDB" id="A0A853JUU3"/>
<evidence type="ECO:0000313" key="1">
    <source>
        <dbReference type="EMBL" id="NZA40397.1"/>
    </source>
</evidence>
<dbReference type="Proteomes" id="UP000586254">
    <property type="component" value="Unassembled WGS sequence"/>
</dbReference>
<accession>A0A853JUU3</accession>